<evidence type="ECO:0000313" key="2">
    <source>
        <dbReference type="Proteomes" id="UP000179769"/>
    </source>
</evidence>
<protein>
    <submittedName>
        <fullName evidence="1">Uncharacterized protein</fullName>
    </submittedName>
</protein>
<gene>
    <name evidence="1" type="ORF">BBK14_14870</name>
</gene>
<accession>A0A1S1QNE8</accession>
<dbReference type="AlphaFoldDB" id="A0A1S1QNE8"/>
<keyword evidence="2" id="KW-1185">Reference proteome</keyword>
<sequence length="144" mass="15619">MTQVGEPVGQITADDYVSIEDSNGVAPTNIIRVGDPFTVWIDFDLAGALNGLLVGILRYSVRYWVNGLGSPTPATPIPSRVESTTYGQLGYRRADTERTVPANTLAAGVYQLGAIVTFRLNNNGNLLQYPLTVFTLPKIIEIYA</sequence>
<reference evidence="2" key="1">
    <citation type="submission" date="2016-07" db="EMBL/GenBank/DDBJ databases">
        <title>Frankia sp. NRRL B-16219 Genome sequencing.</title>
        <authorList>
            <person name="Ghodhbane-Gtari F."/>
            <person name="Swanson E."/>
            <person name="Gueddou A."/>
            <person name="Louati M."/>
            <person name="Nouioui I."/>
            <person name="Hezbri K."/>
            <person name="Abebe-Akele F."/>
            <person name="Simpson S."/>
            <person name="Morris K."/>
            <person name="Thomas K."/>
            <person name="Gtari M."/>
            <person name="Tisa L.S."/>
        </authorList>
    </citation>
    <scope>NUCLEOTIDE SEQUENCE [LARGE SCALE GENOMIC DNA]</scope>
    <source>
        <strain evidence="2">NRRL B-16219</strain>
    </source>
</reference>
<dbReference type="OrthoDB" id="3211290at2"/>
<dbReference type="RefSeq" id="WP_071062071.1">
    <property type="nucleotide sequence ID" value="NZ_MAXA01000125.1"/>
</dbReference>
<evidence type="ECO:0000313" key="1">
    <source>
        <dbReference type="EMBL" id="OHV35510.1"/>
    </source>
</evidence>
<dbReference type="EMBL" id="MAXA01000125">
    <property type="protein sequence ID" value="OHV35510.1"/>
    <property type="molecule type" value="Genomic_DNA"/>
</dbReference>
<name>A0A1S1QNE8_9ACTN</name>
<comment type="caution">
    <text evidence="1">The sequence shown here is derived from an EMBL/GenBank/DDBJ whole genome shotgun (WGS) entry which is preliminary data.</text>
</comment>
<dbReference type="Proteomes" id="UP000179769">
    <property type="component" value="Unassembled WGS sequence"/>
</dbReference>
<organism evidence="1 2">
    <name type="scientific">Parafrankia soli</name>
    <dbReference type="NCBI Taxonomy" id="2599596"/>
    <lineage>
        <taxon>Bacteria</taxon>
        <taxon>Bacillati</taxon>
        <taxon>Actinomycetota</taxon>
        <taxon>Actinomycetes</taxon>
        <taxon>Frankiales</taxon>
        <taxon>Frankiaceae</taxon>
        <taxon>Parafrankia</taxon>
    </lineage>
</organism>
<proteinExistence type="predicted"/>